<dbReference type="RefSeq" id="WP_091470062.1">
    <property type="nucleotide sequence ID" value="NZ_FNFX01000001.1"/>
</dbReference>
<dbReference type="Pfam" id="PF13475">
    <property type="entry name" value="DUF4116"/>
    <property type="match status" value="1"/>
</dbReference>
<name>A0A1G9A7H0_9PROT</name>
<evidence type="ECO:0000313" key="3">
    <source>
        <dbReference type="Proteomes" id="UP000198629"/>
    </source>
</evidence>
<dbReference type="InterPro" id="IPR025197">
    <property type="entry name" value="DUF4116"/>
</dbReference>
<protein>
    <recommendedName>
        <fullName evidence="1">DUF4116 domain-containing protein</fullName>
    </recommendedName>
</protein>
<keyword evidence="3" id="KW-1185">Reference proteome</keyword>
<accession>A0A1G9A7H0</accession>
<organism evidence="2 3">
    <name type="scientific">Methylophilus rhizosphaerae</name>
    <dbReference type="NCBI Taxonomy" id="492660"/>
    <lineage>
        <taxon>Bacteria</taxon>
        <taxon>Pseudomonadati</taxon>
        <taxon>Pseudomonadota</taxon>
        <taxon>Betaproteobacteria</taxon>
        <taxon>Nitrosomonadales</taxon>
        <taxon>Methylophilaceae</taxon>
        <taxon>Methylophilus</taxon>
    </lineage>
</organism>
<dbReference type="EMBL" id="FNFX01000001">
    <property type="protein sequence ID" value="SDK23296.1"/>
    <property type="molecule type" value="Genomic_DNA"/>
</dbReference>
<gene>
    <name evidence="2" type="ORF">SAMN05192566_0731</name>
</gene>
<proteinExistence type="predicted"/>
<dbReference type="Proteomes" id="UP000198629">
    <property type="component" value="Unassembled WGS sequence"/>
</dbReference>
<reference evidence="3" key="1">
    <citation type="submission" date="2016-10" db="EMBL/GenBank/DDBJ databases">
        <authorList>
            <person name="Varghese N."/>
            <person name="Submissions S."/>
        </authorList>
    </citation>
    <scope>NUCLEOTIDE SEQUENCE [LARGE SCALE GENOMIC DNA]</scope>
    <source>
        <strain evidence="3">CBMB127</strain>
    </source>
</reference>
<dbReference type="OrthoDB" id="10019334at2"/>
<feature type="domain" description="DUF4116" evidence="1">
    <location>
        <begin position="84"/>
        <end position="131"/>
    </location>
</feature>
<evidence type="ECO:0000313" key="2">
    <source>
        <dbReference type="EMBL" id="SDK23296.1"/>
    </source>
</evidence>
<sequence length="196" mass="22507">MSNDKHVETVKYLVKEKGGHYFKGLDETYRNNPEIALHAIKHNPNLSIMEKANDVIRDNKAIALLELKSNARSIGFLSERLRGDKEVALLACKYFGSGLSHVSNELKNDEDVVSVAVENDPFSIFKANPSMLNNERVLNIALKQYKLHEKFFDSINETKHVEFLKQYEQKYELNQKLKGLLPISKSHDKPVRKLKL</sequence>
<evidence type="ECO:0000259" key="1">
    <source>
        <dbReference type="Pfam" id="PF13475"/>
    </source>
</evidence>
<dbReference type="AlphaFoldDB" id="A0A1G9A7H0"/>